<gene>
    <name evidence="3" type="ORF">PV327_006155</name>
</gene>
<proteinExistence type="predicted"/>
<feature type="compositionally biased region" description="Low complexity" evidence="1">
    <location>
        <begin position="109"/>
        <end position="119"/>
    </location>
</feature>
<evidence type="ECO:0000256" key="2">
    <source>
        <dbReference type="SAM" id="SignalP"/>
    </source>
</evidence>
<organism evidence="3 4">
    <name type="scientific">Microctonus hyperodae</name>
    <name type="common">Parasitoid wasp</name>
    <dbReference type="NCBI Taxonomy" id="165561"/>
    <lineage>
        <taxon>Eukaryota</taxon>
        <taxon>Metazoa</taxon>
        <taxon>Ecdysozoa</taxon>
        <taxon>Arthropoda</taxon>
        <taxon>Hexapoda</taxon>
        <taxon>Insecta</taxon>
        <taxon>Pterygota</taxon>
        <taxon>Neoptera</taxon>
        <taxon>Endopterygota</taxon>
        <taxon>Hymenoptera</taxon>
        <taxon>Apocrita</taxon>
        <taxon>Ichneumonoidea</taxon>
        <taxon>Braconidae</taxon>
        <taxon>Euphorinae</taxon>
        <taxon>Microctonus</taxon>
    </lineage>
</organism>
<keyword evidence="4" id="KW-1185">Reference proteome</keyword>
<evidence type="ECO:0000256" key="1">
    <source>
        <dbReference type="SAM" id="MobiDB-lite"/>
    </source>
</evidence>
<feature type="signal peptide" evidence="2">
    <location>
        <begin position="1"/>
        <end position="19"/>
    </location>
</feature>
<feature type="chain" id="PRO_5041264157" evidence="2">
    <location>
        <begin position="20"/>
        <end position="155"/>
    </location>
</feature>
<keyword evidence="2" id="KW-0732">Signal</keyword>
<reference evidence="3" key="1">
    <citation type="journal article" date="2023" name="bioRxiv">
        <title>Scaffold-level genome assemblies of two parasitoid biocontrol wasps reveal the parthenogenesis mechanism and an associated novel virus.</title>
        <authorList>
            <person name="Inwood S."/>
            <person name="Skelly J."/>
            <person name="Guhlin J."/>
            <person name="Harrop T."/>
            <person name="Goldson S."/>
            <person name="Dearden P."/>
        </authorList>
    </citation>
    <scope>NUCLEOTIDE SEQUENCE</scope>
    <source>
        <strain evidence="3">Lincoln</strain>
        <tissue evidence="3">Whole body</tissue>
    </source>
</reference>
<name>A0AA39G385_MICHY</name>
<sequence length="155" mass="17815">MIRQIIVILFASYIVCLTADPESKIGALLDKFCAKRAASFTAARIEKDKADKITSGRDENTDDDVDEYAVSKADANANSNRNTNRKMYYAMDERFLGDDSYESSEENSNRNFNTNLNSNSRHRSHPIHIRRIPGVDRSLETRRMMNGLRRKLSRY</sequence>
<evidence type="ECO:0000313" key="3">
    <source>
        <dbReference type="EMBL" id="KAK0180528.1"/>
    </source>
</evidence>
<dbReference type="AlphaFoldDB" id="A0AA39G385"/>
<evidence type="ECO:0000313" key="4">
    <source>
        <dbReference type="Proteomes" id="UP001168972"/>
    </source>
</evidence>
<accession>A0AA39G385</accession>
<feature type="region of interest" description="Disordered" evidence="1">
    <location>
        <begin position="100"/>
        <end position="123"/>
    </location>
</feature>
<comment type="caution">
    <text evidence="3">The sequence shown here is derived from an EMBL/GenBank/DDBJ whole genome shotgun (WGS) entry which is preliminary data.</text>
</comment>
<dbReference type="EMBL" id="JAQQBR010000003">
    <property type="protein sequence ID" value="KAK0180528.1"/>
    <property type="molecule type" value="Genomic_DNA"/>
</dbReference>
<reference evidence="3" key="2">
    <citation type="submission" date="2023-03" db="EMBL/GenBank/DDBJ databases">
        <authorList>
            <person name="Inwood S.N."/>
            <person name="Skelly J.G."/>
            <person name="Guhlin J."/>
            <person name="Harrop T.W.R."/>
            <person name="Goldson S.G."/>
            <person name="Dearden P.K."/>
        </authorList>
    </citation>
    <scope>NUCLEOTIDE SEQUENCE</scope>
    <source>
        <strain evidence="3">Lincoln</strain>
        <tissue evidence="3">Whole body</tissue>
    </source>
</reference>
<dbReference type="Proteomes" id="UP001168972">
    <property type="component" value="Unassembled WGS sequence"/>
</dbReference>
<protein>
    <submittedName>
        <fullName evidence="3">Uncharacterized protein</fullName>
    </submittedName>
</protein>